<keyword evidence="1" id="KW-1133">Transmembrane helix</keyword>
<dbReference type="PROSITE" id="PS51257">
    <property type="entry name" value="PROKAR_LIPOPROTEIN"/>
    <property type="match status" value="1"/>
</dbReference>
<evidence type="ECO:0000256" key="1">
    <source>
        <dbReference type="SAM" id="Phobius"/>
    </source>
</evidence>
<dbReference type="Pfam" id="PF06912">
    <property type="entry name" value="DUF1275"/>
    <property type="match status" value="1"/>
</dbReference>
<accession>A0ABY1P317</accession>
<feature type="transmembrane region" description="Helical" evidence="1">
    <location>
        <begin position="21"/>
        <end position="52"/>
    </location>
</feature>
<keyword evidence="3" id="KW-1185">Reference proteome</keyword>
<protein>
    <submittedName>
        <fullName evidence="2">Uncharacterized membrane protein YoaK, UPF0700 family</fullName>
    </submittedName>
</protein>
<dbReference type="RefSeq" id="WP_155193852.1">
    <property type="nucleotide sequence ID" value="NZ_BAAAEA010000002.1"/>
</dbReference>
<name>A0ABY1P317_9HYPH</name>
<feature type="transmembrane region" description="Helical" evidence="1">
    <location>
        <begin position="129"/>
        <end position="151"/>
    </location>
</feature>
<comment type="caution">
    <text evidence="2">The sequence shown here is derived from an EMBL/GenBank/DDBJ whole genome shotgun (WGS) entry which is preliminary data.</text>
</comment>
<proteinExistence type="predicted"/>
<dbReference type="EMBL" id="FXTT01000003">
    <property type="protein sequence ID" value="SMP24398.1"/>
    <property type="molecule type" value="Genomic_DNA"/>
</dbReference>
<evidence type="ECO:0000313" key="2">
    <source>
        <dbReference type="EMBL" id="SMP24398.1"/>
    </source>
</evidence>
<sequence length="240" mass="26443">MAGLHRSLSSLLHHERLYAPVFLAFCACFVDVICLIGLFQTFSAFITGTLVILFVEVFHRAEHVLLKVFVLCVFFLSTFCMYRVMTVLLRKGHMPVGYLFALESFLLAVFMVVAGLLDPRGLGPSHPVTFVAIGFATAAMAVQNMIMLTMLKRHVPTTFMTGNTLRLVIGIADYFDHPEAREEARHRISHQVQVISAFAAGGLLASFLMAVIGFWSLIVPVTVLIVLALSQDRPATPATA</sequence>
<feature type="transmembrane region" description="Helical" evidence="1">
    <location>
        <begin position="96"/>
        <end position="117"/>
    </location>
</feature>
<organism evidence="2 3">
    <name type="scientific">Roseibium denhamense</name>
    <dbReference type="NCBI Taxonomy" id="76305"/>
    <lineage>
        <taxon>Bacteria</taxon>
        <taxon>Pseudomonadati</taxon>
        <taxon>Pseudomonadota</taxon>
        <taxon>Alphaproteobacteria</taxon>
        <taxon>Hyphomicrobiales</taxon>
        <taxon>Stappiaceae</taxon>
        <taxon>Roseibium</taxon>
    </lineage>
</organism>
<dbReference type="PANTHER" id="PTHR37314">
    <property type="entry name" value="SLR0142 PROTEIN"/>
    <property type="match status" value="1"/>
</dbReference>
<dbReference type="Proteomes" id="UP001157914">
    <property type="component" value="Unassembled WGS sequence"/>
</dbReference>
<dbReference type="PANTHER" id="PTHR37314:SF4">
    <property type="entry name" value="UPF0700 TRANSMEMBRANE PROTEIN YOAK"/>
    <property type="match status" value="1"/>
</dbReference>
<reference evidence="2 3" key="1">
    <citation type="submission" date="2017-05" db="EMBL/GenBank/DDBJ databases">
        <authorList>
            <person name="Varghese N."/>
            <person name="Submissions S."/>
        </authorList>
    </citation>
    <scope>NUCLEOTIDE SEQUENCE [LARGE SCALE GENOMIC DNA]</scope>
    <source>
        <strain evidence="2 3">DSM 15949</strain>
    </source>
</reference>
<feature type="transmembrane region" description="Helical" evidence="1">
    <location>
        <begin position="194"/>
        <end position="227"/>
    </location>
</feature>
<dbReference type="InterPro" id="IPR010699">
    <property type="entry name" value="DUF1275"/>
</dbReference>
<keyword evidence="1" id="KW-0472">Membrane</keyword>
<keyword evidence="1" id="KW-0812">Transmembrane</keyword>
<feature type="transmembrane region" description="Helical" evidence="1">
    <location>
        <begin position="64"/>
        <end position="84"/>
    </location>
</feature>
<gene>
    <name evidence="2" type="ORF">SAMN06265374_2433</name>
</gene>
<evidence type="ECO:0000313" key="3">
    <source>
        <dbReference type="Proteomes" id="UP001157914"/>
    </source>
</evidence>